<organism evidence="1 2">
    <name type="scientific">Paracoccus albicereus</name>
    <dbReference type="NCBI Taxonomy" id="2922394"/>
    <lineage>
        <taxon>Bacteria</taxon>
        <taxon>Pseudomonadati</taxon>
        <taxon>Pseudomonadota</taxon>
        <taxon>Alphaproteobacteria</taxon>
        <taxon>Rhodobacterales</taxon>
        <taxon>Paracoccaceae</taxon>
        <taxon>Paracoccus</taxon>
    </lineage>
</organism>
<dbReference type="Gene3D" id="3.30.450.40">
    <property type="match status" value="1"/>
</dbReference>
<dbReference type="InterPro" id="IPR029016">
    <property type="entry name" value="GAF-like_dom_sf"/>
</dbReference>
<keyword evidence="2" id="KW-1185">Reference proteome</keyword>
<dbReference type="SUPFAM" id="SSF55781">
    <property type="entry name" value="GAF domain-like"/>
    <property type="match status" value="1"/>
</dbReference>
<dbReference type="PANTHER" id="PTHR43102:SF2">
    <property type="entry name" value="GAF DOMAIN-CONTAINING PROTEIN"/>
    <property type="match status" value="1"/>
</dbReference>
<sequence>MPHTLPSRLKAILADAETRADIDGFLEGARQELGMDIAYLSEIVDNYLVFRAVRSPGFESVIQTSNSLDLKETYCKYVLDGSLPPLIVDTATHQIAIDLPVTQMIPIRSHVSVPLTLVDGSVFGMVCCLARDVRADLPEDSPARLSDYARKIALRLAQDD</sequence>
<dbReference type="PANTHER" id="PTHR43102">
    <property type="entry name" value="SLR1143 PROTEIN"/>
    <property type="match status" value="1"/>
</dbReference>
<reference evidence="1 2" key="1">
    <citation type="submission" date="2022-03" db="EMBL/GenBank/DDBJ databases">
        <authorList>
            <person name="He Y."/>
        </authorList>
    </citation>
    <scope>NUCLEOTIDE SEQUENCE [LARGE SCALE GENOMIC DNA]</scope>
    <source>
        <strain evidence="1 2">TK19116</strain>
    </source>
</reference>
<evidence type="ECO:0000313" key="1">
    <source>
        <dbReference type="EMBL" id="MCQ0969536.1"/>
    </source>
</evidence>
<dbReference type="EMBL" id="JAKZEU010000002">
    <property type="protein sequence ID" value="MCQ0969536.1"/>
    <property type="molecule type" value="Genomic_DNA"/>
</dbReference>
<gene>
    <name evidence="1" type="ORF">MLD63_03680</name>
</gene>
<name>A0ABT1MMX8_9RHOB</name>
<evidence type="ECO:0000313" key="2">
    <source>
        <dbReference type="Proteomes" id="UP001203945"/>
    </source>
</evidence>
<dbReference type="RefSeq" id="WP_255328536.1">
    <property type="nucleotide sequence ID" value="NZ_JAKZEU010000002.1"/>
</dbReference>
<accession>A0ABT1MMX8</accession>
<dbReference type="Proteomes" id="UP001203945">
    <property type="component" value="Unassembled WGS sequence"/>
</dbReference>
<evidence type="ECO:0008006" key="3">
    <source>
        <dbReference type="Google" id="ProtNLM"/>
    </source>
</evidence>
<comment type="caution">
    <text evidence="1">The sequence shown here is derived from an EMBL/GenBank/DDBJ whole genome shotgun (WGS) entry which is preliminary data.</text>
</comment>
<protein>
    <recommendedName>
        <fullName evidence="3">GAF domain-containing protein</fullName>
    </recommendedName>
</protein>
<proteinExistence type="predicted"/>